<dbReference type="EMBL" id="AXZF01000180">
    <property type="protein sequence ID" value="ERT64282.1"/>
    <property type="molecule type" value="Genomic_DNA"/>
</dbReference>
<dbReference type="InterPro" id="IPR053147">
    <property type="entry name" value="Hsp_HslJ-like"/>
</dbReference>
<dbReference type="InterPro" id="IPR005184">
    <property type="entry name" value="DUF306_Meta_HslJ"/>
</dbReference>
<comment type="caution">
    <text evidence="2">The sequence shown here is derived from an EMBL/GenBank/DDBJ whole genome shotgun (WGS) entry which is preliminary data.</text>
</comment>
<dbReference type="Pfam" id="PF03724">
    <property type="entry name" value="META"/>
    <property type="match status" value="1"/>
</dbReference>
<dbReference type="PANTHER" id="PTHR35535:SF1">
    <property type="entry name" value="HEAT SHOCK PROTEIN HSLJ"/>
    <property type="match status" value="1"/>
</dbReference>
<name>U7UXW1_9FUSO</name>
<evidence type="ECO:0000259" key="1">
    <source>
        <dbReference type="Pfam" id="PF03724"/>
    </source>
</evidence>
<accession>U7UXW1</accession>
<dbReference type="HOGENOM" id="CLU_075808_5_3_0"/>
<protein>
    <recommendedName>
        <fullName evidence="1">DUF306 domain-containing protein</fullName>
    </recommendedName>
</protein>
<organism evidence="2 3">
    <name type="scientific">Cetobacterium somerae ATCC BAA-474</name>
    <dbReference type="NCBI Taxonomy" id="1319815"/>
    <lineage>
        <taxon>Bacteria</taxon>
        <taxon>Fusobacteriati</taxon>
        <taxon>Fusobacteriota</taxon>
        <taxon>Fusobacteriia</taxon>
        <taxon>Fusobacteriales</taxon>
        <taxon>Fusobacteriaceae</taxon>
        <taxon>Cetobacterium</taxon>
    </lineage>
</organism>
<sequence>MKKLLLFLITTMLFVGCFGKKEDISSQIIGNTYILQGVLPESEIDINFEKDKVSGTSSVNRYFANYTLEGNKISIQEPGSTRMMGPENLMIQEQEYLKNLKDSKEIEVTKDGIILLTNSGVKLNFVKK</sequence>
<dbReference type="AlphaFoldDB" id="U7UXW1"/>
<feature type="domain" description="DUF306" evidence="1">
    <location>
        <begin position="40"/>
        <end position="121"/>
    </location>
</feature>
<dbReference type="Proteomes" id="UP000017081">
    <property type="component" value="Unassembled WGS sequence"/>
</dbReference>
<reference evidence="2 3" key="1">
    <citation type="submission" date="2013-08" db="EMBL/GenBank/DDBJ databases">
        <authorList>
            <person name="Weinstock G."/>
            <person name="Sodergren E."/>
            <person name="Wylie T."/>
            <person name="Fulton L."/>
            <person name="Fulton R."/>
            <person name="Fronick C."/>
            <person name="O'Laughlin M."/>
            <person name="Godfrey J."/>
            <person name="Miner T."/>
            <person name="Herter B."/>
            <person name="Appelbaum E."/>
            <person name="Cordes M."/>
            <person name="Lek S."/>
            <person name="Wollam A."/>
            <person name="Pepin K.H."/>
            <person name="Palsikar V.B."/>
            <person name="Mitreva M."/>
            <person name="Wilson R.K."/>
        </authorList>
    </citation>
    <scope>NUCLEOTIDE SEQUENCE [LARGE SCALE GENOMIC DNA]</scope>
    <source>
        <strain evidence="2 3">ATCC BAA-474</strain>
    </source>
</reference>
<proteinExistence type="predicted"/>
<evidence type="ECO:0000313" key="3">
    <source>
        <dbReference type="Proteomes" id="UP000017081"/>
    </source>
</evidence>
<dbReference type="Gene3D" id="2.40.128.270">
    <property type="match status" value="1"/>
</dbReference>
<dbReference type="PROSITE" id="PS51257">
    <property type="entry name" value="PROKAR_LIPOPROTEIN"/>
    <property type="match status" value="1"/>
</dbReference>
<dbReference type="RefSeq" id="WP_023052364.1">
    <property type="nucleotide sequence ID" value="NZ_CP173062.2"/>
</dbReference>
<gene>
    <name evidence="2" type="ORF">HMPREF0202_02839</name>
</gene>
<dbReference type="InterPro" id="IPR038670">
    <property type="entry name" value="HslJ-like_sf"/>
</dbReference>
<dbReference type="PANTHER" id="PTHR35535">
    <property type="entry name" value="HEAT SHOCK PROTEIN HSLJ"/>
    <property type="match status" value="1"/>
</dbReference>
<evidence type="ECO:0000313" key="2">
    <source>
        <dbReference type="EMBL" id="ERT64282.1"/>
    </source>
</evidence>
<dbReference type="STRING" id="1319815.HMPREF0202_02839"/>
<dbReference type="eggNOG" id="COG3187">
    <property type="taxonomic scope" value="Bacteria"/>
</dbReference>
<keyword evidence="3" id="KW-1185">Reference proteome</keyword>